<accession>A0AA97NMG8</accession>
<dbReference type="AlphaFoldDB" id="A0AA97NMG8"/>
<dbReference type="PANTHER" id="PTHR35609:SF1">
    <property type="entry name" value="MACRO DOMAIN-CONTAINING PROTEIN"/>
    <property type="match status" value="1"/>
</dbReference>
<dbReference type="EMBL" id="JH793993">
    <property type="protein sequence ID" value="ELQ32834.1"/>
    <property type="molecule type" value="Genomic_DNA"/>
</dbReference>
<dbReference type="PANTHER" id="PTHR35609">
    <property type="entry name" value="MACRO DOMAIN-CONTAINING PROTEIN"/>
    <property type="match status" value="1"/>
</dbReference>
<proteinExistence type="predicted"/>
<organism evidence="1">
    <name type="scientific">Pyricularia oryzae (strain Y34)</name>
    <name type="common">Rice blast fungus</name>
    <name type="synonym">Magnaporthe oryzae</name>
    <dbReference type="NCBI Taxonomy" id="1143189"/>
    <lineage>
        <taxon>Eukaryota</taxon>
        <taxon>Fungi</taxon>
        <taxon>Dikarya</taxon>
        <taxon>Ascomycota</taxon>
        <taxon>Pezizomycotina</taxon>
        <taxon>Sordariomycetes</taxon>
        <taxon>Sordariomycetidae</taxon>
        <taxon>Magnaporthales</taxon>
        <taxon>Pyriculariaceae</taxon>
        <taxon>Pyricularia</taxon>
    </lineage>
</organism>
<protein>
    <submittedName>
        <fullName evidence="1">Uncharacterized protein</fullName>
    </submittedName>
</protein>
<name>A0AA97NMG8_PYRO3</name>
<gene>
    <name evidence="1" type="ORF">OOU_Y34scaffold01028g3</name>
</gene>
<evidence type="ECO:0000313" key="1">
    <source>
        <dbReference type="EMBL" id="ELQ32834.1"/>
    </source>
</evidence>
<dbReference type="Proteomes" id="UP000011086">
    <property type="component" value="Unassembled WGS sequence"/>
</dbReference>
<sequence>MMLDAIIQIGPDGSRDEELCTLLRAHTLAAEQSKNCRSSKLIAAVEQAVASNPDLLTRDEQGNTWLAVGDDRWSAGRFEAVTIADLRERARQARAAASPSPGAPTPRLRMWVLGGASIATDIGTLQATAGDGALFQVASQFNCLESPDAWQLAPVRNYVHDYTQGPRAAVGAFPATLLRHYRAPGADGQPFVQTTDGSQLDLLDEAVDPSLGGRHNGYFDGHRARDVAAIVDALRSNQDKIKVGVQTEAEVVLGADWYGTVQGRPRIAQVFTSTVAGGSYGGERAFGDQFPSVCAMLLRAAYRGTLLAAAAGGQRKVVLTLIGGGVFSNDLGAIWTAITEAVEHVEPLLSGDMDVFVNVRELRPLARALPADEPLRTVQRWGGAVIQFERRSDQVVIER</sequence>
<reference evidence="1" key="1">
    <citation type="journal article" date="2012" name="PLoS Genet.">
        <title>Comparative analysis of the genomes of two field isolates of the rice blast fungus Magnaporthe oryzae.</title>
        <authorList>
            <person name="Xue M."/>
            <person name="Yang J."/>
            <person name="Li Z."/>
            <person name="Hu S."/>
            <person name="Yao N."/>
            <person name="Dean R.A."/>
            <person name="Zhao W."/>
            <person name="Shen M."/>
            <person name="Zhang H."/>
            <person name="Li C."/>
            <person name="Liu L."/>
            <person name="Cao L."/>
            <person name="Xu X."/>
            <person name="Xing Y."/>
            <person name="Hsiang T."/>
            <person name="Zhang Z."/>
            <person name="Xu J.R."/>
            <person name="Peng Y.L."/>
        </authorList>
    </citation>
    <scope>NUCLEOTIDE SEQUENCE</scope>
    <source>
        <strain evidence="1">Y34</strain>
    </source>
</reference>